<accession>A0A0C9YEG1</accession>
<evidence type="ECO:0000256" key="1">
    <source>
        <dbReference type="SAM" id="MobiDB-lite"/>
    </source>
</evidence>
<evidence type="ECO:0000313" key="3">
    <source>
        <dbReference type="Proteomes" id="UP000054018"/>
    </source>
</evidence>
<feature type="compositionally biased region" description="Basic and acidic residues" evidence="1">
    <location>
        <begin position="182"/>
        <end position="196"/>
    </location>
</feature>
<reference evidence="3" key="2">
    <citation type="submission" date="2015-01" db="EMBL/GenBank/DDBJ databases">
        <title>Evolutionary Origins and Diversification of the Mycorrhizal Mutualists.</title>
        <authorList>
            <consortium name="DOE Joint Genome Institute"/>
            <consortium name="Mycorrhizal Genomics Consortium"/>
            <person name="Kohler A."/>
            <person name="Kuo A."/>
            <person name="Nagy L.G."/>
            <person name="Floudas D."/>
            <person name="Copeland A."/>
            <person name="Barry K.W."/>
            <person name="Cichocki N."/>
            <person name="Veneault-Fourrey C."/>
            <person name="LaButti K."/>
            <person name="Lindquist E.A."/>
            <person name="Lipzen A."/>
            <person name="Lundell T."/>
            <person name="Morin E."/>
            <person name="Murat C."/>
            <person name="Riley R."/>
            <person name="Ohm R."/>
            <person name="Sun H."/>
            <person name="Tunlid A."/>
            <person name="Henrissat B."/>
            <person name="Grigoriev I.V."/>
            <person name="Hibbett D.S."/>
            <person name="Martin F."/>
        </authorList>
    </citation>
    <scope>NUCLEOTIDE SEQUENCE [LARGE SCALE GENOMIC DNA]</scope>
    <source>
        <strain evidence="3">441</strain>
    </source>
</reference>
<dbReference type="OrthoDB" id="2691655at2759"/>
<dbReference type="HOGENOM" id="CLU_096172_0_0_1"/>
<organism evidence="2 3">
    <name type="scientific">Pisolithus microcarpus 441</name>
    <dbReference type="NCBI Taxonomy" id="765257"/>
    <lineage>
        <taxon>Eukaryota</taxon>
        <taxon>Fungi</taxon>
        <taxon>Dikarya</taxon>
        <taxon>Basidiomycota</taxon>
        <taxon>Agaricomycotina</taxon>
        <taxon>Agaricomycetes</taxon>
        <taxon>Agaricomycetidae</taxon>
        <taxon>Boletales</taxon>
        <taxon>Sclerodermatineae</taxon>
        <taxon>Pisolithaceae</taxon>
        <taxon>Pisolithus</taxon>
    </lineage>
</organism>
<dbReference type="EMBL" id="KN834098">
    <property type="protein sequence ID" value="KIK12284.1"/>
    <property type="molecule type" value="Genomic_DNA"/>
</dbReference>
<dbReference type="STRING" id="765257.A0A0C9YEG1"/>
<feature type="region of interest" description="Disordered" evidence="1">
    <location>
        <begin position="182"/>
        <end position="203"/>
    </location>
</feature>
<keyword evidence="3" id="KW-1185">Reference proteome</keyword>
<dbReference type="Proteomes" id="UP000054018">
    <property type="component" value="Unassembled WGS sequence"/>
</dbReference>
<reference evidence="2 3" key="1">
    <citation type="submission" date="2014-04" db="EMBL/GenBank/DDBJ databases">
        <authorList>
            <consortium name="DOE Joint Genome Institute"/>
            <person name="Kuo A."/>
            <person name="Kohler A."/>
            <person name="Costa M.D."/>
            <person name="Nagy L.G."/>
            <person name="Floudas D."/>
            <person name="Copeland A."/>
            <person name="Barry K.W."/>
            <person name="Cichocki N."/>
            <person name="Veneault-Fourrey C."/>
            <person name="LaButti K."/>
            <person name="Lindquist E.A."/>
            <person name="Lipzen A."/>
            <person name="Lundell T."/>
            <person name="Morin E."/>
            <person name="Murat C."/>
            <person name="Sun H."/>
            <person name="Tunlid A."/>
            <person name="Henrissat B."/>
            <person name="Grigoriev I.V."/>
            <person name="Hibbett D.S."/>
            <person name="Martin F."/>
            <person name="Nordberg H.P."/>
            <person name="Cantor M.N."/>
            <person name="Hua S.X."/>
        </authorList>
    </citation>
    <scope>NUCLEOTIDE SEQUENCE [LARGE SCALE GENOMIC DNA]</scope>
    <source>
        <strain evidence="2 3">441</strain>
    </source>
</reference>
<evidence type="ECO:0000313" key="2">
    <source>
        <dbReference type="EMBL" id="KIK12284.1"/>
    </source>
</evidence>
<name>A0A0C9YEG1_9AGAM</name>
<dbReference type="AlphaFoldDB" id="A0A0C9YEG1"/>
<protein>
    <submittedName>
        <fullName evidence="2">Unplaced genomic scaffold scaffold_414, whole genome shotgun sequence</fullName>
    </submittedName>
</protein>
<proteinExistence type="predicted"/>
<gene>
    <name evidence="2" type="ORF">PISMIDRAFT_18852</name>
</gene>
<feature type="region of interest" description="Disordered" evidence="1">
    <location>
        <begin position="78"/>
        <end position="97"/>
    </location>
</feature>
<sequence>MQEDEGGKRYPARFGSITLNDREWRYSQAKLELFGLFRALHDVRLHIFGPNATINRWITSILLFNFKLVHVPAAKHAAPDGLSRRPKAEEDPEVDEEEYEDWVDECGAFTVELMNRRDPKSRLLHPTDIPPSEYYSPNTLPQDVAIFTTTEILPGTSESEIPRSKKAKKRDERLEVMREFLETKKPPDGLEEKEIESLVQLAT</sequence>